<feature type="transmembrane region" description="Helical" evidence="1">
    <location>
        <begin position="99"/>
        <end position="115"/>
    </location>
</feature>
<dbReference type="STRING" id="393762.SAMN05660472_02525"/>
<feature type="transmembrane region" description="Helical" evidence="1">
    <location>
        <begin position="12"/>
        <end position="30"/>
    </location>
</feature>
<accession>A0A1G9GY00</accession>
<evidence type="ECO:0000313" key="2">
    <source>
        <dbReference type="EMBL" id="SDL05590.1"/>
    </source>
</evidence>
<organism evidence="2 3">
    <name type="scientific">Natronincola ferrireducens</name>
    <dbReference type="NCBI Taxonomy" id="393762"/>
    <lineage>
        <taxon>Bacteria</taxon>
        <taxon>Bacillati</taxon>
        <taxon>Bacillota</taxon>
        <taxon>Clostridia</taxon>
        <taxon>Peptostreptococcales</taxon>
        <taxon>Natronincolaceae</taxon>
        <taxon>Natronincola</taxon>
    </lineage>
</organism>
<reference evidence="2 3" key="1">
    <citation type="submission" date="2016-10" db="EMBL/GenBank/DDBJ databases">
        <authorList>
            <person name="de Groot N.N."/>
        </authorList>
    </citation>
    <scope>NUCLEOTIDE SEQUENCE [LARGE SCALE GENOMIC DNA]</scope>
    <source>
        <strain evidence="2 3">DSM 18346</strain>
    </source>
</reference>
<keyword evidence="1" id="KW-1133">Transmembrane helix</keyword>
<keyword evidence="1" id="KW-0472">Membrane</keyword>
<keyword evidence="3" id="KW-1185">Reference proteome</keyword>
<feature type="transmembrane region" description="Helical" evidence="1">
    <location>
        <begin position="50"/>
        <end position="67"/>
    </location>
</feature>
<sequence length="123" mass="14098">MTTKRPKGVTFIGYFYIFGAIALLLSLVLGTKQDVPIGLRFGMPHVPENVIVPFIVVLSLVISYGYLTLKKWGYWLMILYSLLFLLISLSLLIEYNTQPFIGNTIWSIFVIIYTSRKKKAFLK</sequence>
<proteinExistence type="predicted"/>
<name>A0A1G9GY00_9FIRM</name>
<dbReference type="OrthoDB" id="2074929at2"/>
<feature type="transmembrane region" description="Helical" evidence="1">
    <location>
        <begin position="74"/>
        <end position="93"/>
    </location>
</feature>
<dbReference type="RefSeq" id="WP_090554091.1">
    <property type="nucleotide sequence ID" value="NZ_FNFP01000007.1"/>
</dbReference>
<dbReference type="AlphaFoldDB" id="A0A1G9GY00"/>
<evidence type="ECO:0000256" key="1">
    <source>
        <dbReference type="SAM" id="Phobius"/>
    </source>
</evidence>
<evidence type="ECO:0000313" key="3">
    <source>
        <dbReference type="Proteomes" id="UP000198718"/>
    </source>
</evidence>
<gene>
    <name evidence="2" type="ORF">SAMN05660472_02525</name>
</gene>
<dbReference type="Proteomes" id="UP000198718">
    <property type="component" value="Unassembled WGS sequence"/>
</dbReference>
<protein>
    <submittedName>
        <fullName evidence="2">Uncharacterized protein</fullName>
    </submittedName>
</protein>
<dbReference type="EMBL" id="FNFP01000007">
    <property type="protein sequence ID" value="SDL05590.1"/>
    <property type="molecule type" value="Genomic_DNA"/>
</dbReference>
<keyword evidence="1" id="KW-0812">Transmembrane</keyword>